<accession>D7G5B7</accession>
<feature type="transmembrane region" description="Helical" evidence="2">
    <location>
        <begin position="299"/>
        <end position="325"/>
    </location>
</feature>
<feature type="compositionally biased region" description="Basic and acidic residues" evidence="1">
    <location>
        <begin position="250"/>
        <end position="268"/>
    </location>
</feature>
<keyword evidence="2" id="KW-0472">Membrane</keyword>
<dbReference type="Proteomes" id="UP000002630">
    <property type="component" value="Linkage Group LG17"/>
</dbReference>
<name>D7G5B7_ECTSI</name>
<feature type="compositionally biased region" description="Low complexity" evidence="1">
    <location>
        <begin position="193"/>
        <end position="208"/>
    </location>
</feature>
<reference evidence="3 4" key="1">
    <citation type="journal article" date="2010" name="Nature">
        <title>The Ectocarpus genome and the independent evolution of multicellularity in brown algae.</title>
        <authorList>
            <person name="Cock J.M."/>
            <person name="Sterck L."/>
            <person name="Rouze P."/>
            <person name="Scornet D."/>
            <person name="Allen A.E."/>
            <person name="Amoutzias G."/>
            <person name="Anthouard V."/>
            <person name="Artiguenave F."/>
            <person name="Aury J.M."/>
            <person name="Badger J.H."/>
            <person name="Beszteri B."/>
            <person name="Billiau K."/>
            <person name="Bonnet E."/>
            <person name="Bothwell J.H."/>
            <person name="Bowler C."/>
            <person name="Boyen C."/>
            <person name="Brownlee C."/>
            <person name="Carrano C.J."/>
            <person name="Charrier B."/>
            <person name="Cho G.Y."/>
            <person name="Coelho S.M."/>
            <person name="Collen J."/>
            <person name="Corre E."/>
            <person name="Da Silva C."/>
            <person name="Delage L."/>
            <person name="Delaroque N."/>
            <person name="Dittami S.M."/>
            <person name="Doulbeau S."/>
            <person name="Elias M."/>
            <person name="Farnham G."/>
            <person name="Gachon C.M."/>
            <person name="Gschloessl B."/>
            <person name="Heesch S."/>
            <person name="Jabbari K."/>
            <person name="Jubin C."/>
            <person name="Kawai H."/>
            <person name="Kimura K."/>
            <person name="Kloareg B."/>
            <person name="Kupper F.C."/>
            <person name="Lang D."/>
            <person name="Le Bail A."/>
            <person name="Leblanc C."/>
            <person name="Lerouge P."/>
            <person name="Lohr M."/>
            <person name="Lopez P.J."/>
            <person name="Martens C."/>
            <person name="Maumus F."/>
            <person name="Michel G."/>
            <person name="Miranda-Saavedra D."/>
            <person name="Morales J."/>
            <person name="Moreau H."/>
            <person name="Motomura T."/>
            <person name="Nagasato C."/>
            <person name="Napoli C.A."/>
            <person name="Nelson D.R."/>
            <person name="Nyvall-Collen P."/>
            <person name="Peters A.F."/>
            <person name="Pommier C."/>
            <person name="Potin P."/>
            <person name="Poulain J."/>
            <person name="Quesneville H."/>
            <person name="Read B."/>
            <person name="Rensing S.A."/>
            <person name="Ritter A."/>
            <person name="Rousvoal S."/>
            <person name="Samanta M."/>
            <person name="Samson G."/>
            <person name="Schroeder D.C."/>
            <person name="Segurens B."/>
            <person name="Strittmatter M."/>
            <person name="Tonon T."/>
            <person name="Tregear J.W."/>
            <person name="Valentin K."/>
            <person name="von Dassow P."/>
            <person name="Yamagishi T."/>
            <person name="Van de Peer Y."/>
            <person name="Wincker P."/>
        </authorList>
    </citation>
    <scope>NUCLEOTIDE SEQUENCE [LARGE SCALE GENOMIC DNA]</scope>
    <source>
        <strain evidence="4">Ec32 / CCAP1310/4</strain>
    </source>
</reference>
<keyword evidence="2" id="KW-1133">Transmembrane helix</keyword>
<sequence length="693" mass="74400">MARPSKRKPAGAAGSTSPPSSKKPRTPAKPAKTNKAEDRKSGRKNAAKWAEVTLKKKRTSGEGTSSEDEDDNVSDAMETSDLNDDTPGPSVRKPPAKRPAPSRNGRTRKPSLPPPMSETISETRAPPSTSWPESGSGSGSGRRPAQSMSNGSPPAPPPGTPTATPTKRATGRRLEGKTYTPSRKSSFLRHANGTEGTDSATAASASDGPSLNSDNLGGPKTRGQARRGPSFLDRERAGRDTVATAGAEGRTPDMKGTRGQKDKSKSKVDSVPQPAQATDAGADADGDDARPRRGKSLEWTFKCAVVVVLAPVVVLLLVSGLLVAWPHVQVAAGGAWGAFRGLTAKTPSVEKCFLQPGEQEDIVCKSGTEAMDCPDHATCGAGRILHCNLPYTLRKDRAACVLVAEAEKEAKAVVEALRTLTAEELCKGKGLIMPRASARGSFITLTDAATAQSRGPLSLLAGMPPGNVVGLIELEGEPAQVFGGGQDGAEGCAGSGMERVARLSESAHDAVMRTLGWRCKARLAAGSWFMTYWQYCLAMYCLVVGAVCLDLRRRNSYYRHVQVCTIRDLCYQTLLDHASKDSSPMQVSHIQSSVTDWTRQRVAKNRATIQRHIAGLWPLVEREVEHDERIRRCYKSLAGKRSVACWKWVGPTGTRFETIGALNPGRAPRLLLLWCQERARPMPWCQLCWLLQA</sequence>
<keyword evidence="2" id="KW-0812">Transmembrane</keyword>
<evidence type="ECO:0000256" key="2">
    <source>
        <dbReference type="SAM" id="Phobius"/>
    </source>
</evidence>
<protein>
    <recommendedName>
        <fullName evidence="5">Man1/Src1 C-terminal domain-containing protein</fullName>
    </recommendedName>
</protein>
<proteinExistence type="predicted"/>
<feature type="compositionally biased region" description="Low complexity" evidence="1">
    <location>
        <begin position="10"/>
        <end position="20"/>
    </location>
</feature>
<keyword evidence="4" id="KW-1185">Reference proteome</keyword>
<gene>
    <name evidence="3" type="ORF">Esi_0063_0115</name>
</gene>
<feature type="compositionally biased region" description="Polar residues" evidence="1">
    <location>
        <begin position="118"/>
        <end position="133"/>
    </location>
</feature>
<organism evidence="3 4">
    <name type="scientific">Ectocarpus siliculosus</name>
    <name type="common">Brown alga</name>
    <name type="synonym">Conferva siliculosa</name>
    <dbReference type="NCBI Taxonomy" id="2880"/>
    <lineage>
        <taxon>Eukaryota</taxon>
        <taxon>Sar</taxon>
        <taxon>Stramenopiles</taxon>
        <taxon>Ochrophyta</taxon>
        <taxon>PX clade</taxon>
        <taxon>Phaeophyceae</taxon>
        <taxon>Ectocarpales</taxon>
        <taxon>Ectocarpaceae</taxon>
        <taxon>Ectocarpus</taxon>
    </lineage>
</organism>
<evidence type="ECO:0000313" key="4">
    <source>
        <dbReference type="Proteomes" id="UP000002630"/>
    </source>
</evidence>
<evidence type="ECO:0000313" key="3">
    <source>
        <dbReference type="EMBL" id="CBJ27271.1"/>
    </source>
</evidence>
<dbReference type="AlphaFoldDB" id="D7G5B7"/>
<feature type="compositionally biased region" description="Low complexity" evidence="1">
    <location>
        <begin position="269"/>
        <end position="283"/>
    </location>
</feature>
<dbReference type="EMBL" id="FN648852">
    <property type="protein sequence ID" value="CBJ27271.1"/>
    <property type="molecule type" value="Genomic_DNA"/>
</dbReference>
<dbReference type="OMA" id="WIATTTK"/>
<evidence type="ECO:0000256" key="1">
    <source>
        <dbReference type="SAM" id="MobiDB-lite"/>
    </source>
</evidence>
<feature type="region of interest" description="Disordered" evidence="1">
    <location>
        <begin position="1"/>
        <end position="292"/>
    </location>
</feature>
<feature type="transmembrane region" description="Helical" evidence="2">
    <location>
        <begin position="532"/>
        <end position="551"/>
    </location>
</feature>
<dbReference type="InParanoid" id="D7G5B7"/>
<dbReference type="EMBL" id="FN649742">
    <property type="protein sequence ID" value="CBJ27271.1"/>
    <property type="molecule type" value="Genomic_DNA"/>
</dbReference>
<dbReference type="OrthoDB" id="10390645at2759"/>
<evidence type="ECO:0008006" key="5">
    <source>
        <dbReference type="Google" id="ProtNLM"/>
    </source>
</evidence>